<feature type="domain" description="Probable transposase IS891/IS1136/IS1341" evidence="8">
    <location>
        <begin position="177"/>
        <end position="276"/>
    </location>
</feature>
<dbReference type="NCBIfam" id="NF038281">
    <property type="entry name" value="IS200_TnpB"/>
    <property type="match status" value="1"/>
</dbReference>
<dbReference type="Proteomes" id="UP000285288">
    <property type="component" value="Unassembled WGS sequence"/>
</dbReference>
<dbReference type="InterPro" id="IPR021027">
    <property type="entry name" value="Transposase_put_HTH"/>
</dbReference>
<comment type="similarity">
    <text evidence="2">In the N-terminal section; belongs to the transposase 2 family.</text>
</comment>
<dbReference type="InterPro" id="IPR001959">
    <property type="entry name" value="Transposase"/>
</dbReference>
<evidence type="ECO:0000259" key="8">
    <source>
        <dbReference type="Pfam" id="PF01385"/>
    </source>
</evidence>
<dbReference type="EMBL" id="QSGD01000040">
    <property type="protein sequence ID" value="RHB02765.1"/>
    <property type="molecule type" value="Genomic_DNA"/>
</dbReference>
<dbReference type="RefSeq" id="WP_118011787.1">
    <property type="nucleotide sequence ID" value="NZ_QSGD01000040.1"/>
</dbReference>
<dbReference type="GO" id="GO:0046872">
    <property type="term" value="F:metal ion binding"/>
    <property type="evidence" value="ECO:0007669"/>
    <property type="project" value="UniProtKB-KW"/>
</dbReference>
<reference evidence="11 12" key="1">
    <citation type="submission" date="2018-08" db="EMBL/GenBank/DDBJ databases">
        <title>A genome reference for cultivated species of the human gut microbiota.</title>
        <authorList>
            <person name="Zou Y."/>
            <person name="Xue W."/>
            <person name="Luo G."/>
        </authorList>
    </citation>
    <scope>NUCLEOTIDE SEQUENCE [LARGE SCALE GENOMIC DNA]</scope>
    <source>
        <strain evidence="11 12">AM42-13AC</strain>
    </source>
</reference>
<dbReference type="Pfam" id="PF12323">
    <property type="entry name" value="HTH_OrfB_IS605"/>
    <property type="match status" value="1"/>
</dbReference>
<name>A0A413UB29_9FIRM</name>
<feature type="domain" description="Cas12f1-like TNB" evidence="9">
    <location>
        <begin position="288"/>
        <end position="356"/>
    </location>
</feature>
<dbReference type="Pfam" id="PF01385">
    <property type="entry name" value="OrfB_IS605"/>
    <property type="match status" value="1"/>
</dbReference>
<dbReference type="GO" id="GO:0003677">
    <property type="term" value="F:DNA binding"/>
    <property type="evidence" value="ECO:0007669"/>
    <property type="project" value="UniProtKB-KW"/>
</dbReference>
<dbReference type="GO" id="GO:0032196">
    <property type="term" value="P:transposition"/>
    <property type="evidence" value="ECO:0007669"/>
    <property type="project" value="UniProtKB-KW"/>
</dbReference>
<gene>
    <name evidence="11" type="ORF">DW907_09040</name>
</gene>
<dbReference type="PANTHER" id="PTHR30405">
    <property type="entry name" value="TRANSPOSASE"/>
    <property type="match status" value="1"/>
</dbReference>
<keyword evidence="6" id="KW-0238">DNA-binding</keyword>
<dbReference type="NCBIfam" id="NF040570">
    <property type="entry name" value="guided_TnpB"/>
    <property type="match status" value="1"/>
</dbReference>
<keyword evidence="4" id="KW-0479">Metal-binding</keyword>
<evidence type="ECO:0000256" key="7">
    <source>
        <dbReference type="ARBA" id="ARBA00023172"/>
    </source>
</evidence>
<dbReference type="GO" id="GO:0006310">
    <property type="term" value="P:DNA recombination"/>
    <property type="evidence" value="ECO:0007669"/>
    <property type="project" value="UniProtKB-KW"/>
</dbReference>
<evidence type="ECO:0000256" key="2">
    <source>
        <dbReference type="ARBA" id="ARBA00011044"/>
    </source>
</evidence>
<dbReference type="InterPro" id="IPR051399">
    <property type="entry name" value="RNA-guided_DNA_endo/Transpos"/>
</dbReference>
<comment type="similarity">
    <text evidence="1">In the C-terminal section; belongs to the transposase 35 family.</text>
</comment>
<dbReference type="NCBIfam" id="TIGR01766">
    <property type="entry name" value="IS200/IS605 family accessory protein TnpB-like domain"/>
    <property type="match status" value="1"/>
</dbReference>
<feature type="domain" description="Transposase putative helix-turn-helix" evidence="10">
    <location>
        <begin position="1"/>
        <end position="44"/>
    </location>
</feature>
<dbReference type="Pfam" id="PF07282">
    <property type="entry name" value="Cas12f1-like_TNB"/>
    <property type="match status" value="1"/>
</dbReference>
<keyword evidence="3" id="KW-0815">Transposition</keyword>
<evidence type="ECO:0000313" key="11">
    <source>
        <dbReference type="EMBL" id="RHB02765.1"/>
    </source>
</evidence>
<evidence type="ECO:0000256" key="4">
    <source>
        <dbReference type="ARBA" id="ARBA00022723"/>
    </source>
</evidence>
<comment type="caution">
    <text evidence="11">The sequence shown here is derived from an EMBL/GenBank/DDBJ whole genome shotgun (WGS) entry which is preliminary data.</text>
</comment>
<evidence type="ECO:0000313" key="12">
    <source>
        <dbReference type="Proteomes" id="UP000285288"/>
    </source>
</evidence>
<protein>
    <submittedName>
        <fullName evidence="11">Transposase</fullName>
    </submittedName>
</protein>
<evidence type="ECO:0000256" key="6">
    <source>
        <dbReference type="ARBA" id="ARBA00023125"/>
    </source>
</evidence>
<accession>A0A413UB29</accession>
<dbReference type="InterPro" id="IPR053522">
    <property type="entry name" value="RNA-guided_endonuclease_TnpB"/>
</dbReference>
<sequence>MEKAFKYRMYPNREQRILLSKTFGCTRFVYNHYLAKRKDAYEKDGITLSYSTCAKDLVSLKKEYEWLKEVDSVALQSSVKNLDTAYINFFRKKAEYPKFKSKKTHRYSYTTKYTNGNIELLDNKVKLPKIGLVKIKKTRAPKGRLLSATVSQVPSGKYYVSLCYTDVEEVLFPLTYNETGIDLGIKDFVVLSNGEKVENPKYLKKSIEKLKKLQKQQSRKTKGGCNWIKNRIKIARLHEKIANQRMDFINKLSTRIITEYDIICIEDLKVDNMLKNHNLAQSISDVSWSKFTTQLEYKAEWYGKVIKKVDTFYASSQICHCCGYKNEETKDLKVREWTCPKCHSNHDRDVNASINILMQGILAN</sequence>
<proteinExistence type="inferred from homology"/>
<organism evidence="11 12">
    <name type="scientific">Holdemanella biformis</name>
    <dbReference type="NCBI Taxonomy" id="1735"/>
    <lineage>
        <taxon>Bacteria</taxon>
        <taxon>Bacillati</taxon>
        <taxon>Bacillota</taxon>
        <taxon>Erysipelotrichia</taxon>
        <taxon>Erysipelotrichales</taxon>
        <taxon>Erysipelotrichaceae</taxon>
        <taxon>Holdemanella</taxon>
    </lineage>
</organism>
<evidence type="ECO:0000259" key="9">
    <source>
        <dbReference type="Pfam" id="PF07282"/>
    </source>
</evidence>
<evidence type="ECO:0000256" key="3">
    <source>
        <dbReference type="ARBA" id="ARBA00022578"/>
    </source>
</evidence>
<keyword evidence="7" id="KW-0233">DNA recombination</keyword>
<evidence type="ECO:0000256" key="5">
    <source>
        <dbReference type="ARBA" id="ARBA00022833"/>
    </source>
</evidence>
<evidence type="ECO:0000259" key="10">
    <source>
        <dbReference type="Pfam" id="PF12323"/>
    </source>
</evidence>
<dbReference type="InterPro" id="IPR010095">
    <property type="entry name" value="Cas12f1-like_TNB"/>
</dbReference>
<dbReference type="AlphaFoldDB" id="A0A413UB29"/>
<evidence type="ECO:0000256" key="1">
    <source>
        <dbReference type="ARBA" id="ARBA00008761"/>
    </source>
</evidence>
<dbReference type="PANTHER" id="PTHR30405:SF11">
    <property type="entry name" value="RNA-GUIDED DNA ENDONUCLEASE RV2885C-RELATED"/>
    <property type="match status" value="1"/>
</dbReference>
<keyword evidence="5" id="KW-0862">Zinc</keyword>